<dbReference type="GeneID" id="103492657"/>
<evidence type="ECO:0000256" key="3">
    <source>
        <dbReference type="ARBA" id="ARBA00023055"/>
    </source>
</evidence>
<dbReference type="SUPFAM" id="SSF144000">
    <property type="entry name" value="Oxysterol-binding protein-like"/>
    <property type="match status" value="1"/>
</dbReference>
<dbReference type="Gene3D" id="2.40.160.120">
    <property type="match status" value="1"/>
</dbReference>
<name>A0A1S3BSC3_CUCME</name>
<dbReference type="GO" id="GO:0032934">
    <property type="term" value="F:sterol binding"/>
    <property type="evidence" value="ECO:0007669"/>
    <property type="project" value="TreeGrafter"/>
</dbReference>
<dbReference type="FunFam" id="2.40.160.120:FF:000011">
    <property type="entry name" value="Oxysterol-binding protein-related protein 4C"/>
    <property type="match status" value="1"/>
</dbReference>
<evidence type="ECO:0000256" key="2">
    <source>
        <dbReference type="ARBA" id="ARBA00008842"/>
    </source>
</evidence>
<dbReference type="InterPro" id="IPR000648">
    <property type="entry name" value="Oxysterol-bd"/>
</dbReference>
<dbReference type="Proteomes" id="UP001652600">
    <property type="component" value="Chromosome 5"/>
</dbReference>
<dbReference type="eggNOG" id="KOG2210">
    <property type="taxonomic scope" value="Eukaryota"/>
</dbReference>
<evidence type="ECO:0000313" key="6">
    <source>
        <dbReference type="EnsemblPlants" id="MELO3C003982.2.1"/>
    </source>
</evidence>
<proteinExistence type="inferred from homology"/>
<dbReference type="AlphaFoldDB" id="A0A1S3BSC3"/>
<evidence type="ECO:0000313" key="7">
    <source>
        <dbReference type="Proteomes" id="UP001652600"/>
    </source>
</evidence>
<evidence type="ECO:0000256" key="4">
    <source>
        <dbReference type="ARBA" id="ARBA00023121"/>
    </source>
</evidence>
<dbReference type="InterPro" id="IPR018494">
    <property type="entry name" value="Oxysterol-bd_CS"/>
</dbReference>
<dbReference type="PANTHER" id="PTHR10972">
    <property type="entry name" value="OXYSTEROL-BINDING PROTEIN-RELATED"/>
    <property type="match status" value="1"/>
</dbReference>
<sequence length="387" mass="43176">MDPEGSIGTRCNPIVIAKPMSLEEESDTERASNLLRQAMTIIKDLRPGFDLIKLKYKAPPNFNIPKSHLQCFGESVYCSGEDMLAKCNAAGSALERLGAVVGWSISTTRPLIFGAFPYNPILGETHHVSRGTLNVLLEQVSHHPPVAALHATDETNNIEMIWCHYLSPKYRGTSVETEMCGKRELKLLNHGETYIMNCPSLVFKFIPTKAFEWSGKVKIQCIETALTAEISYKGLSFLGRKSNSRAINGTIFAQSFSIKNLCHIDGQWDRSVTMKYHNGNAKVIYNANEVISNLKTPVVVDPKGVKATESAKVWGEVSQGILSKDWKKAKKAKMAVEERQRELAKERESRKETWVPKHFKLSYSKENGWDCSPIQSTVPPAPIVVPI</sequence>
<evidence type="ECO:0000256" key="5">
    <source>
        <dbReference type="RuleBase" id="RU003844"/>
    </source>
</evidence>
<organism evidence="7 8">
    <name type="scientific">Cucumis melo</name>
    <name type="common">Muskmelon</name>
    <dbReference type="NCBI Taxonomy" id="3656"/>
    <lineage>
        <taxon>Eukaryota</taxon>
        <taxon>Viridiplantae</taxon>
        <taxon>Streptophyta</taxon>
        <taxon>Embryophyta</taxon>
        <taxon>Tracheophyta</taxon>
        <taxon>Spermatophyta</taxon>
        <taxon>Magnoliopsida</taxon>
        <taxon>eudicotyledons</taxon>
        <taxon>Gunneridae</taxon>
        <taxon>Pentapetalae</taxon>
        <taxon>rosids</taxon>
        <taxon>fabids</taxon>
        <taxon>Cucurbitales</taxon>
        <taxon>Cucurbitaceae</taxon>
        <taxon>Benincaseae</taxon>
        <taxon>Cucumis</taxon>
    </lineage>
</organism>
<accession>A0A1S3BSC3</accession>
<dbReference type="OrthoDB" id="14833at2759"/>
<dbReference type="InterPro" id="IPR037239">
    <property type="entry name" value="OSBP_sf"/>
</dbReference>
<protein>
    <submittedName>
        <fullName evidence="8">Oxysterol-binding protein-related protein 4C-like</fullName>
    </submittedName>
</protein>
<comment type="similarity">
    <text evidence="2 5">Belongs to the OSBP family.</text>
</comment>
<keyword evidence="4" id="KW-0446">Lipid-binding</keyword>
<dbReference type="GO" id="GO:0005829">
    <property type="term" value="C:cytosol"/>
    <property type="evidence" value="ECO:0007669"/>
    <property type="project" value="TreeGrafter"/>
</dbReference>
<dbReference type="Gene3D" id="3.30.70.3490">
    <property type="match status" value="1"/>
</dbReference>
<dbReference type="FunFam" id="3.30.70.3490:FF:000007">
    <property type="entry name" value="Oxysterol-binding protein-related protein 4B"/>
    <property type="match status" value="1"/>
</dbReference>
<dbReference type="RefSeq" id="XP_008451338.1">
    <property type="nucleotide sequence ID" value="XM_008453116.2"/>
</dbReference>
<keyword evidence="3" id="KW-0813">Transport</keyword>
<dbReference type="GO" id="GO:0016020">
    <property type="term" value="C:membrane"/>
    <property type="evidence" value="ECO:0007669"/>
    <property type="project" value="TreeGrafter"/>
</dbReference>
<dbReference type="Pfam" id="PF01237">
    <property type="entry name" value="Oxysterol_BP"/>
    <property type="match status" value="1"/>
</dbReference>
<dbReference type="GO" id="GO:0006869">
    <property type="term" value="P:lipid transport"/>
    <property type="evidence" value="ECO:0007669"/>
    <property type="project" value="UniProtKB-KW"/>
</dbReference>
<keyword evidence="3" id="KW-0445">Lipid transport</keyword>
<reference evidence="6" key="1">
    <citation type="submission" date="2023-03" db="UniProtKB">
        <authorList>
            <consortium name="EnsemblPlants"/>
        </authorList>
    </citation>
    <scope>IDENTIFICATION</scope>
</reference>
<comment type="function">
    <text evidence="1">May be involved in the transport of sterols.</text>
</comment>
<dbReference type="InParanoid" id="A0A1S3BSC3"/>
<dbReference type="PANTHER" id="PTHR10972:SF102">
    <property type="entry name" value="OXYSTEROL-BINDING PROTEIN"/>
    <property type="match status" value="1"/>
</dbReference>
<evidence type="ECO:0000256" key="1">
    <source>
        <dbReference type="ARBA" id="ARBA00003361"/>
    </source>
</evidence>
<gene>
    <name evidence="8" type="primary">LOC103492657</name>
    <name evidence="6" type="synonym">103492657</name>
</gene>
<dbReference type="Gramene" id="MELO3C003982.2.1">
    <property type="protein sequence ID" value="MELO3C003982.2.1"/>
    <property type="gene ID" value="MELO3C003982.2"/>
</dbReference>
<dbReference type="KEGG" id="cmo:103492657"/>
<evidence type="ECO:0000313" key="8">
    <source>
        <dbReference type="RefSeq" id="XP_008451338.1"/>
    </source>
</evidence>
<reference evidence="8" key="2">
    <citation type="submission" date="2025-04" db="UniProtKB">
        <authorList>
            <consortium name="RefSeq"/>
        </authorList>
    </citation>
    <scope>IDENTIFICATION</scope>
</reference>
<dbReference type="PROSITE" id="PS01013">
    <property type="entry name" value="OSBP"/>
    <property type="match status" value="1"/>
</dbReference>
<keyword evidence="7" id="KW-1185">Reference proteome</keyword>
<dbReference type="SMR" id="A0A1S3BSC3"/>
<dbReference type="EnsemblPlants" id="MELO3C003982.2.1">
    <property type="protein sequence ID" value="MELO3C003982.2.1"/>
    <property type="gene ID" value="MELO3C003982.2"/>
</dbReference>